<evidence type="ECO:0000259" key="3">
    <source>
        <dbReference type="Pfam" id="PF14258"/>
    </source>
</evidence>
<keyword evidence="2" id="KW-0812">Transmembrane</keyword>
<gene>
    <name evidence="4" type="ORF">JOF44_001086</name>
</gene>
<feature type="transmembrane region" description="Helical" evidence="2">
    <location>
        <begin position="286"/>
        <end position="305"/>
    </location>
</feature>
<evidence type="ECO:0000313" key="4">
    <source>
        <dbReference type="EMBL" id="MBP2408183.1"/>
    </source>
</evidence>
<feature type="region of interest" description="Disordered" evidence="1">
    <location>
        <begin position="1"/>
        <end position="39"/>
    </location>
</feature>
<dbReference type="EMBL" id="JAGIOC010000001">
    <property type="protein sequence ID" value="MBP2408183.1"/>
    <property type="molecule type" value="Genomic_DNA"/>
</dbReference>
<keyword evidence="2" id="KW-1133">Transmembrane helix</keyword>
<feature type="transmembrane region" description="Helical" evidence="2">
    <location>
        <begin position="47"/>
        <end position="69"/>
    </location>
</feature>
<dbReference type="GO" id="GO:0006508">
    <property type="term" value="P:proteolysis"/>
    <property type="evidence" value="ECO:0007669"/>
    <property type="project" value="UniProtKB-KW"/>
</dbReference>
<keyword evidence="4" id="KW-0378">Hydrolase</keyword>
<evidence type="ECO:0000313" key="5">
    <source>
        <dbReference type="Proteomes" id="UP000698222"/>
    </source>
</evidence>
<dbReference type="GO" id="GO:0008233">
    <property type="term" value="F:peptidase activity"/>
    <property type="evidence" value="ECO:0007669"/>
    <property type="project" value="UniProtKB-KW"/>
</dbReference>
<comment type="caution">
    <text evidence="4">The sequence shown here is derived from an EMBL/GenBank/DDBJ whole genome shotgun (WGS) entry which is preliminary data.</text>
</comment>
<evidence type="ECO:0000256" key="1">
    <source>
        <dbReference type="SAM" id="MobiDB-lite"/>
    </source>
</evidence>
<dbReference type="Proteomes" id="UP000698222">
    <property type="component" value="Unassembled WGS sequence"/>
</dbReference>
<dbReference type="Pfam" id="PF14258">
    <property type="entry name" value="DUF4350"/>
    <property type="match status" value="1"/>
</dbReference>
<feature type="compositionally biased region" description="Low complexity" evidence="1">
    <location>
        <begin position="7"/>
        <end position="39"/>
    </location>
</feature>
<keyword evidence="2" id="KW-0472">Membrane</keyword>
<proteinExistence type="predicted"/>
<keyword evidence="4" id="KW-0645">Protease</keyword>
<keyword evidence="5" id="KW-1185">Reference proteome</keyword>
<feature type="domain" description="DUF4350" evidence="3">
    <location>
        <begin position="77"/>
        <end position="254"/>
    </location>
</feature>
<protein>
    <submittedName>
        <fullName evidence="4">Membrane protein implicated in regulation of membrane protease activity</fullName>
    </submittedName>
</protein>
<dbReference type="InterPro" id="IPR025646">
    <property type="entry name" value="DUF4350"/>
</dbReference>
<accession>A0ABS4YHA7</accession>
<organism evidence="4 5">
    <name type="scientific">Brachybacterium fresconis</name>
    <dbReference type="NCBI Taxonomy" id="173363"/>
    <lineage>
        <taxon>Bacteria</taxon>
        <taxon>Bacillati</taxon>
        <taxon>Actinomycetota</taxon>
        <taxon>Actinomycetes</taxon>
        <taxon>Micrococcales</taxon>
        <taxon>Dermabacteraceae</taxon>
        <taxon>Brachybacterium</taxon>
    </lineage>
</organism>
<dbReference type="RefSeq" id="WP_209888337.1">
    <property type="nucleotide sequence ID" value="NZ_BAAAJV010000024.1"/>
</dbReference>
<evidence type="ECO:0000256" key="2">
    <source>
        <dbReference type="SAM" id="Phobius"/>
    </source>
</evidence>
<reference evidence="4 5" key="1">
    <citation type="submission" date="2021-03" db="EMBL/GenBank/DDBJ databases">
        <title>Sequencing the genomes of 1000 actinobacteria strains.</title>
        <authorList>
            <person name="Klenk H.-P."/>
        </authorList>
    </citation>
    <scope>NUCLEOTIDE SEQUENCE [LARGE SCALE GENOMIC DNA]</scope>
    <source>
        <strain evidence="4 5">DSM 14564</strain>
    </source>
</reference>
<name>A0ABS4YHA7_9MICO</name>
<sequence>MSPAAPPRTAAPSAPAPTIGGAAAPGTTGGTAAPGPEAPAAERRRPWLVILVTLAVLAAVLASVARGFYRDGPLEPDAPTAQGSKAVVQVLEDLDVEVDVDRHTTDATEALHGGGTVLVTAPSSLSAQQLTTLADAREAGDGRLVLVEPDFVSLSYLTSDIAPAGSLRTATDLSPDPGCGDLAHGARTLHVPGADGLYGPSTLYRTSGPAQGCFGSGEGSLIAAADGILVLGSADLLTNEGIAAADNSALALNALGSAGELTWYIPSPSDPMSTSGQTILGYLPSWAGPLALWLLAVAAIALIALGRRFGPVVVEPLPVTVRPQELVLGRARMLQQSGSRDAAAASLRSASATRLADRLGLRRESALEGLLAALAPHVDHTPEQLSELLGPTPVTSDQDLVHLAQDLDRLEKEIDR</sequence>